<dbReference type="GO" id="GO:0046872">
    <property type="term" value="F:metal ion binding"/>
    <property type="evidence" value="ECO:0007669"/>
    <property type="project" value="UniProtKB-KW"/>
</dbReference>
<feature type="transmembrane region" description="Helical" evidence="8">
    <location>
        <begin position="104"/>
        <end position="124"/>
    </location>
</feature>
<sequence length="231" mass="24511">MTAVSATAPALAASLAPSTGTLRSQTRGEEIANSISHGIGALAALAAMPVLIVHASLEGTAADVVGVTIFAATMLLLYSISALYHALPEGRAKQVFVRLDHGSIYLFIAGSYTPFTLGVLGGAWGWSLFGMVWGLAVFGVILKAGNWLSSQWLSTGLYLLMGWLVLVAAVPMFERVSTAGLAWLVAGGLAYTLGVVFFALDNRVRYAHFIWHLFVLAGTACHFFAVLWHAR</sequence>
<feature type="transmembrane region" description="Helical" evidence="8">
    <location>
        <begin position="180"/>
        <end position="200"/>
    </location>
</feature>
<dbReference type="EMBL" id="JEMG01000001">
    <property type="protein sequence ID" value="EYC52408.1"/>
    <property type="molecule type" value="Genomic_DNA"/>
</dbReference>
<gene>
    <name evidence="9" type="ORF">AZ34_16020</name>
</gene>
<organism evidence="9 10">
    <name type="scientific">Hylemonella gracilis str. Niagara R</name>
    <dbReference type="NCBI Taxonomy" id="1458275"/>
    <lineage>
        <taxon>Bacteria</taxon>
        <taxon>Pseudomonadati</taxon>
        <taxon>Pseudomonadota</taxon>
        <taxon>Betaproteobacteria</taxon>
        <taxon>Burkholderiales</taxon>
        <taxon>Comamonadaceae</taxon>
        <taxon>Hylemonella</taxon>
    </lineage>
</organism>
<feature type="binding site" evidence="7">
    <location>
        <position position="85"/>
    </location>
    <ligand>
        <name>Zn(2+)</name>
        <dbReference type="ChEBI" id="CHEBI:29105"/>
    </ligand>
</feature>
<dbReference type="RefSeq" id="WP_081767256.1">
    <property type="nucleotide sequence ID" value="NZ_JEMG01000001.1"/>
</dbReference>
<keyword evidence="6 8" id="KW-0472">Membrane</keyword>
<feature type="transmembrane region" description="Helical" evidence="8">
    <location>
        <begin position="64"/>
        <end position="84"/>
    </location>
</feature>
<dbReference type="NCBIfam" id="TIGR01065">
    <property type="entry name" value="hlyIII"/>
    <property type="match status" value="1"/>
</dbReference>
<keyword evidence="3" id="KW-1003">Cell membrane</keyword>
<feature type="binding site" evidence="7">
    <location>
        <position position="212"/>
    </location>
    <ligand>
        <name>Zn(2+)</name>
        <dbReference type="ChEBI" id="CHEBI:29105"/>
    </ligand>
</feature>
<feature type="binding site" evidence="7">
    <location>
        <position position="208"/>
    </location>
    <ligand>
        <name>Zn(2+)</name>
        <dbReference type="ChEBI" id="CHEBI:29105"/>
    </ligand>
</feature>
<dbReference type="Pfam" id="PF03006">
    <property type="entry name" value="HlyIII"/>
    <property type="match status" value="1"/>
</dbReference>
<evidence type="ECO:0000256" key="4">
    <source>
        <dbReference type="ARBA" id="ARBA00022692"/>
    </source>
</evidence>
<comment type="caution">
    <text evidence="9">The sequence shown here is derived from an EMBL/GenBank/DDBJ whole genome shotgun (WGS) entry which is preliminary data.</text>
</comment>
<evidence type="ECO:0000256" key="6">
    <source>
        <dbReference type="ARBA" id="ARBA00023136"/>
    </source>
</evidence>
<accession>A0A016XMG8</accession>
<keyword evidence="7" id="KW-0862">Zinc</keyword>
<evidence type="ECO:0000313" key="9">
    <source>
        <dbReference type="EMBL" id="EYC52408.1"/>
    </source>
</evidence>
<evidence type="ECO:0000256" key="8">
    <source>
        <dbReference type="SAM" id="Phobius"/>
    </source>
</evidence>
<protein>
    <submittedName>
        <fullName evidence="9">Hemolysin D</fullName>
    </submittedName>
</protein>
<name>A0A016XMG8_9BURK</name>
<reference evidence="9 10" key="1">
    <citation type="submission" date="2014-02" db="EMBL/GenBank/DDBJ databases">
        <title>Draft Genome of Hylemonella gracilis isolated from the Niagara River.</title>
        <authorList>
            <person name="Pawlowski D.R."/>
            <person name="Koudelka G.B."/>
        </authorList>
    </citation>
    <scope>NUCLEOTIDE SEQUENCE [LARGE SCALE GENOMIC DNA]</scope>
    <source>
        <strain evidence="9 10">Niagara R</strain>
    </source>
</reference>
<dbReference type="PANTHER" id="PTHR20855:SF3">
    <property type="entry name" value="LD03007P"/>
    <property type="match status" value="1"/>
</dbReference>
<dbReference type="eggNOG" id="COG1272">
    <property type="taxonomic scope" value="Bacteria"/>
</dbReference>
<dbReference type="InterPro" id="IPR005744">
    <property type="entry name" value="Hy-lIII"/>
</dbReference>
<keyword evidence="5 8" id="KW-1133">Transmembrane helix</keyword>
<keyword evidence="7" id="KW-0479">Metal-binding</keyword>
<feature type="transmembrane region" description="Helical" evidence="8">
    <location>
        <begin position="131"/>
        <end position="149"/>
    </location>
</feature>
<evidence type="ECO:0000256" key="7">
    <source>
        <dbReference type="PIRSR" id="PIRSR604254-1"/>
    </source>
</evidence>
<evidence type="ECO:0000256" key="5">
    <source>
        <dbReference type="ARBA" id="ARBA00022989"/>
    </source>
</evidence>
<feature type="transmembrane region" description="Helical" evidence="8">
    <location>
        <begin position="206"/>
        <end position="228"/>
    </location>
</feature>
<dbReference type="STRING" id="1458275.AZ34_16020"/>
<dbReference type="PANTHER" id="PTHR20855">
    <property type="entry name" value="ADIPOR/PROGESTIN RECEPTOR-RELATED"/>
    <property type="match status" value="1"/>
</dbReference>
<dbReference type="Proteomes" id="UP000023268">
    <property type="component" value="Unassembled WGS sequence"/>
</dbReference>
<evidence type="ECO:0000256" key="3">
    <source>
        <dbReference type="ARBA" id="ARBA00022475"/>
    </source>
</evidence>
<keyword evidence="4 8" id="KW-0812">Transmembrane</keyword>
<dbReference type="OrthoDB" id="9813689at2"/>
<feature type="transmembrane region" description="Helical" evidence="8">
    <location>
        <begin position="155"/>
        <end position="173"/>
    </location>
</feature>
<feature type="transmembrane region" description="Helical" evidence="8">
    <location>
        <begin position="39"/>
        <end position="57"/>
    </location>
</feature>
<evidence type="ECO:0000256" key="1">
    <source>
        <dbReference type="ARBA" id="ARBA00004651"/>
    </source>
</evidence>
<comment type="subcellular location">
    <subcellularLocation>
        <location evidence="1">Cell membrane</location>
        <topology evidence="1">Multi-pass membrane protein</topology>
    </subcellularLocation>
</comment>
<dbReference type="AlphaFoldDB" id="A0A016XMG8"/>
<comment type="similarity">
    <text evidence="2">Belongs to the UPF0073 (Hly-III) family.</text>
</comment>
<evidence type="ECO:0000256" key="2">
    <source>
        <dbReference type="ARBA" id="ARBA00008488"/>
    </source>
</evidence>
<evidence type="ECO:0000313" key="10">
    <source>
        <dbReference type="Proteomes" id="UP000023268"/>
    </source>
</evidence>
<dbReference type="GO" id="GO:0140911">
    <property type="term" value="F:pore-forming activity"/>
    <property type="evidence" value="ECO:0007669"/>
    <property type="project" value="InterPro"/>
</dbReference>
<dbReference type="InterPro" id="IPR004254">
    <property type="entry name" value="AdipoR/HlyIII-related"/>
</dbReference>
<proteinExistence type="inferred from homology"/>
<dbReference type="GO" id="GO:0005886">
    <property type="term" value="C:plasma membrane"/>
    <property type="evidence" value="ECO:0007669"/>
    <property type="project" value="UniProtKB-SubCell"/>
</dbReference>